<gene>
    <name evidence="1" type="ORF">EST38_g369</name>
</gene>
<accession>A0A4Q2DXQ5</accession>
<evidence type="ECO:0000313" key="2">
    <source>
        <dbReference type="Proteomes" id="UP000290288"/>
    </source>
</evidence>
<dbReference type="AlphaFoldDB" id="A0A4Q2DXQ5"/>
<keyword evidence="2" id="KW-1185">Reference proteome</keyword>
<proteinExistence type="predicted"/>
<protein>
    <submittedName>
        <fullName evidence="1">Uncharacterized protein</fullName>
    </submittedName>
</protein>
<name>A0A4Q2DXQ5_9AGAR</name>
<dbReference type="OrthoDB" id="3023286at2759"/>
<dbReference type="EMBL" id="SDEE01000004">
    <property type="protein sequence ID" value="RXW25510.1"/>
    <property type="molecule type" value="Genomic_DNA"/>
</dbReference>
<organism evidence="1 2">
    <name type="scientific">Candolleomyces aberdarensis</name>
    <dbReference type="NCBI Taxonomy" id="2316362"/>
    <lineage>
        <taxon>Eukaryota</taxon>
        <taxon>Fungi</taxon>
        <taxon>Dikarya</taxon>
        <taxon>Basidiomycota</taxon>
        <taxon>Agaricomycotina</taxon>
        <taxon>Agaricomycetes</taxon>
        <taxon>Agaricomycetidae</taxon>
        <taxon>Agaricales</taxon>
        <taxon>Agaricineae</taxon>
        <taxon>Psathyrellaceae</taxon>
        <taxon>Candolleomyces</taxon>
    </lineage>
</organism>
<dbReference type="Proteomes" id="UP000290288">
    <property type="component" value="Unassembled WGS sequence"/>
</dbReference>
<evidence type="ECO:0000313" key="1">
    <source>
        <dbReference type="EMBL" id="RXW25510.1"/>
    </source>
</evidence>
<reference evidence="1 2" key="1">
    <citation type="submission" date="2019-01" db="EMBL/GenBank/DDBJ databases">
        <title>Draft genome sequence of Psathyrella aberdarensis IHI B618.</title>
        <authorList>
            <person name="Buettner E."/>
            <person name="Kellner H."/>
        </authorList>
    </citation>
    <scope>NUCLEOTIDE SEQUENCE [LARGE SCALE GENOMIC DNA]</scope>
    <source>
        <strain evidence="1 2">IHI B618</strain>
    </source>
</reference>
<sequence length="107" mass="12049">MESSVKSSSRAANIIDKLTTASLEAANVESVSEYEDEDEDMELEEIPIHTAGQDDCPLEIRMEFSYDYVCPATPLMRDLDELSDDSDYDDYVLGCDDLDFNMDPFEG</sequence>
<comment type="caution">
    <text evidence="1">The sequence shown here is derived from an EMBL/GenBank/DDBJ whole genome shotgun (WGS) entry which is preliminary data.</text>
</comment>